<reference evidence="1 2" key="1">
    <citation type="submission" date="2021-03" db="EMBL/GenBank/DDBJ databases">
        <title>Isolation and description of Capnocytophaga bilenii sp. nov., a novel Capnocytophaga species, isolated from a gingivitis subject.</title>
        <authorList>
            <person name="Antezack A."/>
            <person name="Monnet-Corti V."/>
            <person name="La Scola B."/>
        </authorList>
    </citation>
    <scope>NUCLEOTIDE SEQUENCE [LARGE SCALE GENOMIC DNA]</scope>
    <source>
        <strain evidence="1 2">Marseille-Q4570</strain>
    </source>
</reference>
<sequence>MNNKYKQSILHNEIEDFLLGKGKYFVMDRDRGGHDSTDTYSEILEYYLLEGENYELTEENIIKILKTKKDISGEDLLQLLGILWSYFVHSFKGDKKLKKEWKISKELKDLFIKNIETLNFNNIEIYNNIKWIIINLKRKYNFDMSLSNDDFYKY</sequence>
<evidence type="ECO:0000313" key="2">
    <source>
        <dbReference type="Proteomes" id="UP000681610"/>
    </source>
</evidence>
<protein>
    <submittedName>
        <fullName evidence="1">Uncharacterized protein</fullName>
    </submittedName>
</protein>
<dbReference type="EMBL" id="JAGDYP010000001">
    <property type="protein sequence ID" value="MBO1883162.1"/>
    <property type="molecule type" value="Genomic_DNA"/>
</dbReference>
<comment type="caution">
    <text evidence="1">The sequence shown here is derived from an EMBL/GenBank/DDBJ whole genome shotgun (WGS) entry which is preliminary data.</text>
</comment>
<dbReference type="RefSeq" id="WP_009415436.1">
    <property type="nucleotide sequence ID" value="NZ_JAGDYP010000001.1"/>
</dbReference>
<proteinExistence type="predicted"/>
<keyword evidence="2" id="KW-1185">Reference proteome</keyword>
<accession>A0ABS3PV14</accession>
<evidence type="ECO:0000313" key="1">
    <source>
        <dbReference type="EMBL" id="MBO1883162.1"/>
    </source>
</evidence>
<organism evidence="1 2">
    <name type="scientific">Capnocytophaga bilenii</name>
    <dbReference type="NCBI Taxonomy" id="2819369"/>
    <lineage>
        <taxon>Bacteria</taxon>
        <taxon>Pseudomonadati</taxon>
        <taxon>Bacteroidota</taxon>
        <taxon>Flavobacteriia</taxon>
        <taxon>Flavobacteriales</taxon>
        <taxon>Flavobacteriaceae</taxon>
        <taxon>Capnocytophaga</taxon>
    </lineage>
</organism>
<gene>
    <name evidence="1" type="ORF">J4N46_01675</name>
</gene>
<name>A0ABS3PV14_9FLAO</name>
<dbReference type="Proteomes" id="UP000681610">
    <property type="component" value="Unassembled WGS sequence"/>
</dbReference>